<evidence type="ECO:0000313" key="2">
    <source>
        <dbReference type="EMBL" id="KIY52628.1"/>
    </source>
</evidence>
<reference evidence="2 3" key="1">
    <citation type="journal article" date="2015" name="Fungal Genet. Biol.">
        <title>Evolution of novel wood decay mechanisms in Agaricales revealed by the genome sequences of Fistulina hepatica and Cylindrobasidium torrendii.</title>
        <authorList>
            <person name="Floudas D."/>
            <person name="Held B.W."/>
            <person name="Riley R."/>
            <person name="Nagy L.G."/>
            <person name="Koehler G."/>
            <person name="Ransdell A.S."/>
            <person name="Younus H."/>
            <person name="Chow J."/>
            <person name="Chiniquy J."/>
            <person name="Lipzen A."/>
            <person name="Tritt A."/>
            <person name="Sun H."/>
            <person name="Haridas S."/>
            <person name="LaButti K."/>
            <person name="Ohm R.A."/>
            <person name="Kues U."/>
            <person name="Blanchette R.A."/>
            <person name="Grigoriev I.V."/>
            <person name="Minto R.E."/>
            <person name="Hibbett D.S."/>
        </authorList>
    </citation>
    <scope>NUCLEOTIDE SEQUENCE [LARGE SCALE GENOMIC DNA]</scope>
    <source>
        <strain evidence="2 3">ATCC 64428</strain>
    </source>
</reference>
<evidence type="ECO:0000313" key="3">
    <source>
        <dbReference type="Proteomes" id="UP000054144"/>
    </source>
</evidence>
<keyword evidence="1" id="KW-0472">Membrane</keyword>
<name>A0A0D7APC1_9AGAR</name>
<keyword evidence="1" id="KW-0812">Transmembrane</keyword>
<accession>A0A0D7APC1</accession>
<organism evidence="2 3">
    <name type="scientific">Fistulina hepatica ATCC 64428</name>
    <dbReference type="NCBI Taxonomy" id="1128425"/>
    <lineage>
        <taxon>Eukaryota</taxon>
        <taxon>Fungi</taxon>
        <taxon>Dikarya</taxon>
        <taxon>Basidiomycota</taxon>
        <taxon>Agaricomycotina</taxon>
        <taxon>Agaricomycetes</taxon>
        <taxon>Agaricomycetidae</taxon>
        <taxon>Agaricales</taxon>
        <taxon>Fistulinaceae</taxon>
        <taxon>Fistulina</taxon>
    </lineage>
</organism>
<protein>
    <submittedName>
        <fullName evidence="2">Uncharacterized protein</fullName>
    </submittedName>
</protein>
<evidence type="ECO:0000256" key="1">
    <source>
        <dbReference type="SAM" id="Phobius"/>
    </source>
</evidence>
<dbReference type="Proteomes" id="UP000054144">
    <property type="component" value="Unassembled WGS sequence"/>
</dbReference>
<dbReference type="OrthoDB" id="3263055at2759"/>
<keyword evidence="3" id="KW-1185">Reference proteome</keyword>
<feature type="transmembrane region" description="Helical" evidence="1">
    <location>
        <begin position="63"/>
        <end position="82"/>
    </location>
</feature>
<dbReference type="AlphaFoldDB" id="A0A0D7APC1"/>
<proteinExistence type="predicted"/>
<gene>
    <name evidence="2" type="ORF">FISHEDRAFT_69695</name>
</gene>
<feature type="transmembrane region" description="Helical" evidence="1">
    <location>
        <begin position="12"/>
        <end position="32"/>
    </location>
</feature>
<dbReference type="EMBL" id="KN881636">
    <property type="protein sequence ID" value="KIY52628.1"/>
    <property type="molecule type" value="Genomic_DNA"/>
</dbReference>
<keyword evidence="1" id="KW-1133">Transmembrane helix</keyword>
<sequence>MGTIDTSSLGILYDMLVIASLYGCPINLYFVSYIISGLYHRLFGIAMVQAWFYFSTYLRRDHLILKLMVALIVMLDIVQFVMTTDLIYRYFVTDAVQVLQALETGRLIQFVNS</sequence>